<protein>
    <submittedName>
        <fullName evidence="2">Uncharacterized protein</fullName>
    </submittedName>
</protein>
<dbReference type="Gene3D" id="3.60.10.10">
    <property type="entry name" value="Endonuclease/exonuclease/phosphatase"/>
    <property type="match status" value="1"/>
</dbReference>
<accession>A0ABQ6IGY0</accession>
<gene>
    <name evidence="2" type="ORF">GCM10025876_26070</name>
</gene>
<comment type="caution">
    <text evidence="2">The sequence shown here is derived from an EMBL/GenBank/DDBJ whole genome shotgun (WGS) entry which is preliminary data.</text>
</comment>
<feature type="compositionally biased region" description="Low complexity" evidence="1">
    <location>
        <begin position="55"/>
        <end position="77"/>
    </location>
</feature>
<feature type="region of interest" description="Disordered" evidence="1">
    <location>
        <begin position="50"/>
        <end position="77"/>
    </location>
</feature>
<reference evidence="3" key="1">
    <citation type="journal article" date="2019" name="Int. J. Syst. Evol. Microbiol.">
        <title>The Global Catalogue of Microorganisms (GCM) 10K type strain sequencing project: providing services to taxonomists for standard genome sequencing and annotation.</title>
        <authorList>
            <consortium name="The Broad Institute Genomics Platform"/>
            <consortium name="The Broad Institute Genome Sequencing Center for Infectious Disease"/>
            <person name="Wu L."/>
            <person name="Ma J."/>
        </authorList>
    </citation>
    <scope>NUCLEOTIDE SEQUENCE [LARGE SCALE GENOMIC DNA]</scope>
    <source>
        <strain evidence="3">NBRC 112299</strain>
    </source>
</reference>
<dbReference type="InterPro" id="IPR036691">
    <property type="entry name" value="Endo/exonu/phosph_ase_sf"/>
</dbReference>
<sequence length="77" mass="8376">MGDINIAHTNNDIKNWKGNLKSAGFLPAERAYVDRWLEAGWVDVHRVHAGDTPARTRGGRSAARRSTTTRAGASTTS</sequence>
<evidence type="ECO:0000313" key="3">
    <source>
        <dbReference type="Proteomes" id="UP001157125"/>
    </source>
</evidence>
<name>A0ABQ6IGY0_9MICO</name>
<proteinExistence type="predicted"/>
<organism evidence="2 3">
    <name type="scientific">Demequina litorisediminis</name>
    <dbReference type="NCBI Taxonomy" id="1849022"/>
    <lineage>
        <taxon>Bacteria</taxon>
        <taxon>Bacillati</taxon>
        <taxon>Actinomycetota</taxon>
        <taxon>Actinomycetes</taxon>
        <taxon>Micrococcales</taxon>
        <taxon>Demequinaceae</taxon>
        <taxon>Demequina</taxon>
    </lineage>
</organism>
<evidence type="ECO:0000313" key="2">
    <source>
        <dbReference type="EMBL" id="GMA36403.1"/>
    </source>
</evidence>
<dbReference type="EMBL" id="BSUN01000001">
    <property type="protein sequence ID" value="GMA36403.1"/>
    <property type="molecule type" value="Genomic_DNA"/>
</dbReference>
<dbReference type="Proteomes" id="UP001157125">
    <property type="component" value="Unassembled WGS sequence"/>
</dbReference>
<evidence type="ECO:0000256" key="1">
    <source>
        <dbReference type="SAM" id="MobiDB-lite"/>
    </source>
</evidence>
<dbReference type="SUPFAM" id="SSF56219">
    <property type="entry name" value="DNase I-like"/>
    <property type="match status" value="1"/>
</dbReference>
<keyword evidence="3" id="KW-1185">Reference proteome</keyword>